<name>A0A6J6S7Z8_9ZZZZ</name>
<proteinExistence type="predicted"/>
<organism evidence="1">
    <name type="scientific">freshwater metagenome</name>
    <dbReference type="NCBI Taxonomy" id="449393"/>
    <lineage>
        <taxon>unclassified sequences</taxon>
        <taxon>metagenomes</taxon>
        <taxon>ecological metagenomes</taxon>
    </lineage>
</organism>
<dbReference type="AlphaFoldDB" id="A0A6J6S7Z8"/>
<gene>
    <name evidence="1" type="ORF">UFOPK2786_00177</name>
</gene>
<reference evidence="1" key="1">
    <citation type="submission" date="2020-05" db="EMBL/GenBank/DDBJ databases">
        <authorList>
            <person name="Chiriac C."/>
            <person name="Salcher M."/>
            <person name="Ghai R."/>
            <person name="Kavagutti S V."/>
        </authorList>
    </citation>
    <scope>NUCLEOTIDE SEQUENCE</scope>
</reference>
<protein>
    <submittedName>
        <fullName evidence="1">Unannotated protein</fullName>
    </submittedName>
</protein>
<sequence length="101" mass="11024">MRPGNGPASLDVDLGHNGLALCDLAARYLAAMNEQSRNGRLHVENLDDRALPGEEPPMVTELAAGLGVERRAVQDDLYVLAHTGRWYRLAIADEANDLRFG</sequence>
<evidence type="ECO:0000313" key="1">
    <source>
        <dbReference type="EMBL" id="CAB4730956.1"/>
    </source>
</evidence>
<accession>A0A6J6S7Z8</accession>
<dbReference type="EMBL" id="CAEZYW010000016">
    <property type="protein sequence ID" value="CAB4730956.1"/>
    <property type="molecule type" value="Genomic_DNA"/>
</dbReference>